<gene>
    <name evidence="1" type="ORF">SAMCFNEI73_pC1510</name>
</gene>
<sequence length="39" mass="4149">MTIAEQVHRDVRVIERVGGAEGYIAPASGAIDIGLQHDC</sequence>
<evidence type="ECO:0000313" key="2">
    <source>
        <dbReference type="Proteomes" id="UP000182306"/>
    </source>
</evidence>
<organism evidence="1 2">
    <name type="scientific">Sinorhizobium americanum</name>
    <dbReference type="NCBI Taxonomy" id="194963"/>
    <lineage>
        <taxon>Bacteria</taxon>
        <taxon>Pseudomonadati</taxon>
        <taxon>Pseudomonadota</taxon>
        <taxon>Alphaproteobacteria</taxon>
        <taxon>Hyphomicrobiales</taxon>
        <taxon>Rhizobiaceae</taxon>
        <taxon>Sinorhizobium/Ensifer group</taxon>
        <taxon>Sinorhizobium</taxon>
    </lineage>
</organism>
<reference evidence="1 2" key="1">
    <citation type="submission" date="2015-10" db="EMBL/GenBank/DDBJ databases">
        <title>Genomic differences between typical nodule nitrogen-fixing rhizobial strains and those coming from bean seeds.</title>
        <authorList>
            <person name="Peralta H."/>
            <person name="Aguilar-Vera A."/>
            <person name="Diaz R."/>
            <person name="Mora Y."/>
            <person name="Martinez-Batallar G."/>
            <person name="Salazar E."/>
            <person name="Vargas-Lagunas C."/>
            <person name="Encarnacion S."/>
            <person name="Girard L."/>
            <person name="Mora J."/>
        </authorList>
    </citation>
    <scope>NUCLEOTIDE SEQUENCE [LARGE SCALE GENOMIC DNA]</scope>
    <source>
        <strain evidence="1 2">CFNEI 73</strain>
        <plasmid evidence="1 2">C</plasmid>
    </source>
</reference>
<dbReference type="Proteomes" id="UP000182306">
    <property type="component" value="Plasmid C"/>
</dbReference>
<keyword evidence="1" id="KW-0614">Plasmid</keyword>
<evidence type="ECO:0000313" key="1">
    <source>
        <dbReference type="EMBL" id="APG95214.1"/>
    </source>
</evidence>
<protein>
    <submittedName>
        <fullName evidence="1">Uncharacterized protein</fullName>
    </submittedName>
</protein>
<geneLocation type="plasmid" evidence="1 2">
    <name>C</name>
</geneLocation>
<name>A0A1L3LYR8_9HYPH</name>
<keyword evidence="2" id="KW-1185">Reference proteome</keyword>
<proteinExistence type="predicted"/>
<dbReference type="EMBL" id="CP013110">
    <property type="protein sequence ID" value="APG95214.1"/>
    <property type="molecule type" value="Genomic_DNA"/>
</dbReference>
<dbReference type="KEGG" id="same:SAMCFNEI73_pC1510"/>
<accession>A0A1L3LYR8</accession>
<dbReference type="AlphaFoldDB" id="A0A1L3LYR8"/>